<dbReference type="GO" id="GO:0050241">
    <property type="term" value="F:pyrroline-2-carboxylate reductase activity"/>
    <property type="evidence" value="ECO:0007669"/>
    <property type="project" value="UniProtKB-EC"/>
</dbReference>
<accession>A0AAV2GZJ2</accession>
<comment type="catalytic activity">
    <reaction evidence="5">
        <text>L-pipecolate + NAD(+) = Delta(1)-piperideine-2-carboxylate + NADH + H(+)</text>
        <dbReference type="Rhea" id="RHEA:30807"/>
        <dbReference type="ChEBI" id="CHEBI:15378"/>
        <dbReference type="ChEBI" id="CHEBI:57540"/>
        <dbReference type="ChEBI" id="CHEBI:57945"/>
        <dbReference type="ChEBI" id="CHEBI:61185"/>
        <dbReference type="ChEBI" id="CHEBI:77631"/>
        <dbReference type="EC" id="1.5.1.1"/>
    </reaction>
    <physiologicalReaction direction="right-to-left" evidence="5">
        <dbReference type="Rhea" id="RHEA:30809"/>
    </physiologicalReaction>
</comment>
<dbReference type="EMBL" id="CAXITT010000004">
    <property type="protein sequence ID" value="CAL1526308.1"/>
    <property type="molecule type" value="Genomic_DNA"/>
</dbReference>
<comment type="catalytic activity">
    <reaction evidence="11">
        <text>(S)-cystathionine ketimine + NADH + 2 H(+) = (3R,5S)-2,3,5,6,7-pentahydro-1,4-thiazepine-3,5-dicarboxylate + NAD(+)</text>
        <dbReference type="Rhea" id="RHEA:68032"/>
        <dbReference type="ChEBI" id="CHEBI:15378"/>
        <dbReference type="ChEBI" id="CHEBI:57540"/>
        <dbReference type="ChEBI" id="CHEBI:57945"/>
        <dbReference type="ChEBI" id="CHEBI:176808"/>
        <dbReference type="ChEBI" id="CHEBI:176810"/>
    </reaction>
    <physiologicalReaction direction="left-to-right" evidence="11">
        <dbReference type="Rhea" id="RHEA:68033"/>
    </physiologicalReaction>
</comment>
<evidence type="ECO:0000256" key="5">
    <source>
        <dbReference type="ARBA" id="ARBA00093190"/>
    </source>
</evidence>
<evidence type="ECO:0000256" key="17">
    <source>
        <dbReference type="ARBA" id="ARBA00093650"/>
    </source>
</evidence>
<comment type="catalytic activity">
    <reaction evidence="9">
        <text>(S)-cystathionine ketimine + NADPH + 2 H(+) = (3R,5S)-2,3,5,6,7-pentahydro-1,4-thiazepine-3,5-dicarboxylate + NADP(+)</text>
        <dbReference type="Rhea" id="RHEA:68036"/>
        <dbReference type="ChEBI" id="CHEBI:15378"/>
        <dbReference type="ChEBI" id="CHEBI:57783"/>
        <dbReference type="ChEBI" id="CHEBI:58349"/>
        <dbReference type="ChEBI" id="CHEBI:176808"/>
        <dbReference type="ChEBI" id="CHEBI:176810"/>
    </reaction>
    <physiologicalReaction direction="left-to-right" evidence="9">
        <dbReference type="Rhea" id="RHEA:68037"/>
    </physiologicalReaction>
</comment>
<evidence type="ECO:0000256" key="14">
    <source>
        <dbReference type="ARBA" id="ARBA00093273"/>
    </source>
</evidence>
<evidence type="ECO:0000256" key="13">
    <source>
        <dbReference type="ARBA" id="ARBA00093264"/>
    </source>
</evidence>
<evidence type="ECO:0000256" key="16">
    <source>
        <dbReference type="ARBA" id="ARBA00093598"/>
    </source>
</evidence>
<dbReference type="PIRSF" id="PIRSF001439">
    <property type="entry name" value="CryM"/>
    <property type="match status" value="1"/>
</dbReference>
<protein>
    <recommendedName>
        <fullName evidence="3">Ketimine reductase mu-crystallin</fullName>
        <ecNumber evidence="16">1.5.1.1</ecNumber>
        <ecNumber evidence="2">1.5.1.25</ecNumber>
    </recommendedName>
    <alternativeName>
        <fullName evidence="17">1-piperideine-2-carboxylate/1-pyrroline-2-carboxylate reductase</fullName>
    </alternativeName>
    <alternativeName>
        <fullName evidence="4">NADP-regulated thyroid-hormone-binding protein</fullName>
    </alternativeName>
</protein>
<dbReference type="InterPro" id="IPR023401">
    <property type="entry name" value="ODC_N"/>
</dbReference>
<comment type="catalytic activity">
    <reaction evidence="14">
        <text>L-pipecolate + NADP(+) = Delta(1)-piperideine-2-carboxylate + NADPH + H(+)</text>
        <dbReference type="Rhea" id="RHEA:12524"/>
        <dbReference type="ChEBI" id="CHEBI:15378"/>
        <dbReference type="ChEBI" id="CHEBI:57783"/>
        <dbReference type="ChEBI" id="CHEBI:58349"/>
        <dbReference type="ChEBI" id="CHEBI:61185"/>
        <dbReference type="ChEBI" id="CHEBI:77631"/>
        <dbReference type="EC" id="1.5.1.1"/>
    </reaction>
    <physiologicalReaction direction="right-to-left" evidence="14">
        <dbReference type="Rhea" id="RHEA:12526"/>
    </physiologicalReaction>
</comment>
<reference evidence="18 19" key="1">
    <citation type="submission" date="2024-04" db="EMBL/GenBank/DDBJ databases">
        <authorList>
            <consortium name="Genoscope - CEA"/>
            <person name="William W."/>
        </authorList>
    </citation>
    <scope>NUCLEOTIDE SEQUENCE [LARGE SCALE GENOMIC DNA]</scope>
</reference>
<evidence type="ECO:0000256" key="9">
    <source>
        <dbReference type="ARBA" id="ARBA00093227"/>
    </source>
</evidence>
<keyword evidence="19" id="KW-1185">Reference proteome</keyword>
<comment type="catalytic activity">
    <reaction evidence="12">
        <text>(3R)-1,4-thiomorpholine-3-carboxylate + NADP(+) = 3,4-dehydrothiomorpholine-3-carboxylate + NADPH + 2 H(+)</text>
        <dbReference type="Rhea" id="RHEA:12500"/>
        <dbReference type="ChEBI" id="CHEBI:15378"/>
        <dbReference type="ChEBI" id="CHEBI:57783"/>
        <dbReference type="ChEBI" id="CHEBI:58349"/>
        <dbReference type="ChEBI" id="CHEBI:58517"/>
        <dbReference type="ChEBI" id="CHEBI:176873"/>
        <dbReference type="EC" id="1.5.1.25"/>
    </reaction>
    <physiologicalReaction direction="right-to-left" evidence="12">
        <dbReference type="Rhea" id="RHEA:12502"/>
    </physiologicalReaction>
</comment>
<comment type="similarity">
    <text evidence="1">Belongs to the ornithine cyclodeaminase/mu-crystallin family.</text>
</comment>
<proteinExistence type="inferred from homology"/>
<evidence type="ECO:0000256" key="6">
    <source>
        <dbReference type="ARBA" id="ARBA00093197"/>
    </source>
</evidence>
<comment type="subunit">
    <text evidence="15">Homodimer. Binds the thyroid hormone triiodothyronine (T3); T3 binding inhibits enzymatic activity.</text>
</comment>
<dbReference type="PANTHER" id="PTHR13812">
    <property type="entry name" value="KETIMINE REDUCTASE MU-CRYSTALLIN"/>
    <property type="match status" value="1"/>
</dbReference>
<dbReference type="GO" id="GO:0005737">
    <property type="term" value="C:cytoplasm"/>
    <property type="evidence" value="ECO:0007669"/>
    <property type="project" value="TreeGrafter"/>
</dbReference>
<name>A0AAV2GZJ2_LYMST</name>
<comment type="catalytic activity">
    <reaction evidence="7">
        <text>L-proline + NADP(+) = 1-pyrroline-2-carboxylate + NADPH + H(+)</text>
        <dbReference type="Rhea" id="RHEA:20317"/>
        <dbReference type="ChEBI" id="CHEBI:15378"/>
        <dbReference type="ChEBI" id="CHEBI:39785"/>
        <dbReference type="ChEBI" id="CHEBI:57783"/>
        <dbReference type="ChEBI" id="CHEBI:58349"/>
        <dbReference type="ChEBI" id="CHEBI:60039"/>
        <dbReference type="EC" id="1.5.1.1"/>
    </reaction>
    <physiologicalReaction direction="right-to-left" evidence="7">
        <dbReference type="Rhea" id="RHEA:20319"/>
    </physiologicalReaction>
</comment>
<evidence type="ECO:0000313" key="19">
    <source>
        <dbReference type="Proteomes" id="UP001497497"/>
    </source>
</evidence>
<evidence type="ECO:0000256" key="1">
    <source>
        <dbReference type="ARBA" id="ARBA00008903"/>
    </source>
</evidence>
<dbReference type="GO" id="GO:0042562">
    <property type="term" value="F:hormone binding"/>
    <property type="evidence" value="ECO:0007669"/>
    <property type="project" value="TreeGrafter"/>
</dbReference>
<dbReference type="PANTHER" id="PTHR13812:SF19">
    <property type="entry name" value="KETIMINE REDUCTASE MU-CRYSTALLIN"/>
    <property type="match status" value="1"/>
</dbReference>
<evidence type="ECO:0000256" key="11">
    <source>
        <dbReference type="ARBA" id="ARBA00093250"/>
    </source>
</evidence>
<dbReference type="Proteomes" id="UP001497497">
    <property type="component" value="Unassembled WGS sequence"/>
</dbReference>
<comment type="catalytic activity">
    <reaction evidence="13">
        <text>L-proline + NAD(+) = 1-pyrroline-2-carboxylate + NADH + H(+)</text>
        <dbReference type="Rhea" id="RHEA:20321"/>
        <dbReference type="ChEBI" id="CHEBI:15378"/>
        <dbReference type="ChEBI" id="CHEBI:39785"/>
        <dbReference type="ChEBI" id="CHEBI:57540"/>
        <dbReference type="ChEBI" id="CHEBI:57945"/>
        <dbReference type="ChEBI" id="CHEBI:60039"/>
        <dbReference type="EC" id="1.5.1.1"/>
    </reaction>
    <physiologicalReaction direction="right-to-left" evidence="13">
        <dbReference type="Rhea" id="RHEA:20323"/>
    </physiologicalReaction>
</comment>
<evidence type="ECO:0000256" key="2">
    <source>
        <dbReference type="ARBA" id="ARBA00012883"/>
    </source>
</evidence>
<evidence type="ECO:0000256" key="10">
    <source>
        <dbReference type="ARBA" id="ARBA00093248"/>
    </source>
</evidence>
<evidence type="ECO:0000313" key="18">
    <source>
        <dbReference type="EMBL" id="CAL1526308.1"/>
    </source>
</evidence>
<dbReference type="InterPro" id="IPR036291">
    <property type="entry name" value="NAD(P)-bd_dom_sf"/>
</dbReference>
<sequence length="312" mass="33485">MDTISSLKLVSAQNIANILDYSSLIAAIEKSLANFSHRTDSGVNQPVRSVVIVPNSDGFLGCMPVYSREDDVLATKIVSFFPRNKDVPTHHAVVLVLCAQTGVPRALLDGDVITARRTAATSVVATKHLVNGEPKILAILGSGVQARSHYIALSEVFHFKQICIWNHRPEGAHKLADEIGNNCVACSKVSEAVEDADVIVTVTSAKDPILKAAWVKPGVHINAVGACRPDWSELEPELVNSAVVYVDSREGALKESGDIILAKAEIYAEIGEVINGTCEAKREQITIFKSLGMAIEDAVAAKLVLDKLTVND</sequence>
<evidence type="ECO:0000256" key="7">
    <source>
        <dbReference type="ARBA" id="ARBA00093203"/>
    </source>
</evidence>
<dbReference type="AlphaFoldDB" id="A0AAV2GZJ2"/>
<dbReference type="Gene3D" id="3.40.50.720">
    <property type="entry name" value="NAD(P)-binding Rossmann-like Domain"/>
    <property type="match status" value="1"/>
</dbReference>
<comment type="catalytic activity">
    <reaction evidence="6">
        <text>Delta(2)-thiazoline-2-carboxylate + NADPH + 2 H(+) = L-thiazolidine-2-carboxylate + NADP(+)</text>
        <dbReference type="Rhea" id="RHEA:68072"/>
        <dbReference type="ChEBI" id="CHEBI:15378"/>
        <dbReference type="ChEBI" id="CHEBI:57783"/>
        <dbReference type="ChEBI" id="CHEBI:58349"/>
        <dbReference type="ChEBI" id="CHEBI:176895"/>
        <dbReference type="ChEBI" id="CHEBI:176896"/>
    </reaction>
    <physiologicalReaction direction="left-to-right" evidence="6">
        <dbReference type="Rhea" id="RHEA:68073"/>
    </physiologicalReaction>
</comment>
<organism evidence="18 19">
    <name type="scientific">Lymnaea stagnalis</name>
    <name type="common">Great pond snail</name>
    <name type="synonym">Helix stagnalis</name>
    <dbReference type="NCBI Taxonomy" id="6523"/>
    <lineage>
        <taxon>Eukaryota</taxon>
        <taxon>Metazoa</taxon>
        <taxon>Spiralia</taxon>
        <taxon>Lophotrochozoa</taxon>
        <taxon>Mollusca</taxon>
        <taxon>Gastropoda</taxon>
        <taxon>Heterobranchia</taxon>
        <taxon>Euthyneura</taxon>
        <taxon>Panpulmonata</taxon>
        <taxon>Hygrophila</taxon>
        <taxon>Lymnaeoidea</taxon>
        <taxon>Lymnaeidae</taxon>
        <taxon>Lymnaea</taxon>
    </lineage>
</organism>
<dbReference type="EC" id="1.5.1.1" evidence="16"/>
<dbReference type="Gene3D" id="3.30.1780.10">
    <property type="entry name" value="ornithine cyclodeaminase, domain 1"/>
    <property type="match status" value="1"/>
</dbReference>
<evidence type="ECO:0000256" key="4">
    <source>
        <dbReference type="ARBA" id="ARBA00033420"/>
    </source>
</evidence>
<evidence type="ECO:0000256" key="3">
    <source>
        <dbReference type="ARBA" id="ARBA00015173"/>
    </source>
</evidence>
<dbReference type="InterPro" id="IPR003462">
    <property type="entry name" value="ODC_Mu_crystall"/>
</dbReference>
<dbReference type="FunFam" id="3.40.50.720:FF:000241">
    <property type="entry name" value="ketimine reductase mu-crystallin"/>
    <property type="match status" value="1"/>
</dbReference>
<comment type="catalytic activity">
    <reaction evidence="8">
        <text>(3R)-1,4-thiomorpholine-3-carboxylate + NAD(+) = 3,4-dehydrothiomorpholine-3-carboxylate + NADH + 2 H(+)</text>
        <dbReference type="Rhea" id="RHEA:12504"/>
        <dbReference type="ChEBI" id="CHEBI:15378"/>
        <dbReference type="ChEBI" id="CHEBI:57540"/>
        <dbReference type="ChEBI" id="CHEBI:57945"/>
        <dbReference type="ChEBI" id="CHEBI:58517"/>
        <dbReference type="ChEBI" id="CHEBI:176873"/>
        <dbReference type="EC" id="1.5.1.25"/>
    </reaction>
    <physiologicalReaction direction="right-to-left" evidence="8">
        <dbReference type="Rhea" id="RHEA:12506"/>
    </physiologicalReaction>
</comment>
<gene>
    <name evidence="18" type="ORF">GSLYS_00000485001</name>
</gene>
<evidence type="ECO:0000256" key="15">
    <source>
        <dbReference type="ARBA" id="ARBA00093567"/>
    </source>
</evidence>
<dbReference type="GO" id="GO:0047127">
    <property type="term" value="F:thiomorpholine-carboxylate dehydrogenase activity"/>
    <property type="evidence" value="ECO:0007669"/>
    <property type="project" value="UniProtKB-EC"/>
</dbReference>
<dbReference type="Pfam" id="PF02423">
    <property type="entry name" value="OCD_Mu_crystall"/>
    <property type="match status" value="1"/>
</dbReference>
<comment type="caution">
    <text evidence="18">The sequence shown here is derived from an EMBL/GenBank/DDBJ whole genome shotgun (WGS) entry which is preliminary data.</text>
</comment>
<dbReference type="SUPFAM" id="SSF51735">
    <property type="entry name" value="NAD(P)-binding Rossmann-fold domains"/>
    <property type="match status" value="1"/>
</dbReference>
<evidence type="ECO:0000256" key="8">
    <source>
        <dbReference type="ARBA" id="ARBA00093226"/>
    </source>
</evidence>
<evidence type="ECO:0000256" key="12">
    <source>
        <dbReference type="ARBA" id="ARBA00093263"/>
    </source>
</evidence>
<comment type="catalytic activity">
    <reaction evidence="10">
        <text>(R)-lanthionine ketimine + NADPH + 2 H(+) = (3R,5R)-1,4-thiomorpholine-3,5-dicarboxylate + NADP(+)</text>
        <dbReference type="Rhea" id="RHEA:68040"/>
        <dbReference type="ChEBI" id="CHEBI:15378"/>
        <dbReference type="ChEBI" id="CHEBI:57783"/>
        <dbReference type="ChEBI" id="CHEBI:58349"/>
        <dbReference type="ChEBI" id="CHEBI:176891"/>
        <dbReference type="ChEBI" id="CHEBI:176892"/>
    </reaction>
    <physiologicalReaction direction="left-to-right" evidence="10">
        <dbReference type="Rhea" id="RHEA:68041"/>
    </physiologicalReaction>
</comment>
<dbReference type="EC" id="1.5.1.25" evidence="2"/>